<evidence type="ECO:0000313" key="2">
    <source>
        <dbReference type="WBParaSite" id="PTRK_0000368700.1"/>
    </source>
</evidence>
<keyword evidence="1" id="KW-1185">Reference proteome</keyword>
<proteinExistence type="predicted"/>
<reference evidence="2" key="1">
    <citation type="submission" date="2017-02" db="UniProtKB">
        <authorList>
            <consortium name="WormBaseParasite"/>
        </authorList>
    </citation>
    <scope>IDENTIFICATION</scope>
</reference>
<name>A0A0N4Z8Q2_PARTI</name>
<evidence type="ECO:0000313" key="1">
    <source>
        <dbReference type="Proteomes" id="UP000038045"/>
    </source>
</evidence>
<protein>
    <submittedName>
        <fullName evidence="2">Mitotic-spindle organizing protein associated with a ring of gamma-tubulin 1</fullName>
    </submittedName>
</protein>
<dbReference type="WBParaSite" id="PTRK_0000368700.1">
    <property type="protein sequence ID" value="PTRK_0000368700.1"/>
    <property type="gene ID" value="PTRK_0000368700"/>
</dbReference>
<dbReference type="AlphaFoldDB" id="A0A0N4Z8Q2"/>
<organism evidence="1 2">
    <name type="scientific">Parastrongyloides trichosuri</name>
    <name type="common">Possum-specific nematode worm</name>
    <dbReference type="NCBI Taxonomy" id="131310"/>
    <lineage>
        <taxon>Eukaryota</taxon>
        <taxon>Metazoa</taxon>
        <taxon>Ecdysozoa</taxon>
        <taxon>Nematoda</taxon>
        <taxon>Chromadorea</taxon>
        <taxon>Rhabditida</taxon>
        <taxon>Tylenchina</taxon>
        <taxon>Panagrolaimomorpha</taxon>
        <taxon>Strongyloidoidea</taxon>
        <taxon>Strongyloididae</taxon>
        <taxon>Parastrongyloides</taxon>
    </lineage>
</organism>
<sequence>MTEEKSISQHTLDVISDTALNLGLFFTESQIEAIVYAINNGYSAKTIMSILALACAEESNGSSTPFSENR</sequence>
<dbReference type="Proteomes" id="UP000038045">
    <property type="component" value="Unplaced"/>
</dbReference>
<accession>A0A0N4Z8Q2</accession>